<organism evidence="2">
    <name type="scientific">Selaginella moellendorffii</name>
    <name type="common">Spikemoss</name>
    <dbReference type="NCBI Taxonomy" id="88036"/>
    <lineage>
        <taxon>Eukaryota</taxon>
        <taxon>Viridiplantae</taxon>
        <taxon>Streptophyta</taxon>
        <taxon>Embryophyta</taxon>
        <taxon>Tracheophyta</taxon>
        <taxon>Lycopodiopsida</taxon>
        <taxon>Selaginellales</taxon>
        <taxon>Selaginellaceae</taxon>
        <taxon>Selaginella</taxon>
    </lineage>
</organism>
<gene>
    <name evidence="1" type="ORF">SELMODRAFT_428856</name>
</gene>
<dbReference type="InParanoid" id="D8T483"/>
<dbReference type="EMBL" id="GL377673">
    <property type="protein sequence ID" value="EFJ08483.1"/>
    <property type="molecule type" value="Genomic_DNA"/>
</dbReference>
<reference evidence="1 2" key="1">
    <citation type="journal article" date="2011" name="Science">
        <title>The Selaginella genome identifies genetic changes associated with the evolution of vascular plants.</title>
        <authorList>
            <person name="Banks J.A."/>
            <person name="Nishiyama T."/>
            <person name="Hasebe M."/>
            <person name="Bowman J.L."/>
            <person name="Gribskov M."/>
            <person name="dePamphilis C."/>
            <person name="Albert V.A."/>
            <person name="Aono N."/>
            <person name="Aoyama T."/>
            <person name="Ambrose B.A."/>
            <person name="Ashton N.W."/>
            <person name="Axtell M.J."/>
            <person name="Barker E."/>
            <person name="Barker M.S."/>
            <person name="Bennetzen J.L."/>
            <person name="Bonawitz N.D."/>
            <person name="Chapple C."/>
            <person name="Cheng C."/>
            <person name="Correa L.G."/>
            <person name="Dacre M."/>
            <person name="DeBarry J."/>
            <person name="Dreyer I."/>
            <person name="Elias M."/>
            <person name="Engstrom E.M."/>
            <person name="Estelle M."/>
            <person name="Feng L."/>
            <person name="Finet C."/>
            <person name="Floyd S.K."/>
            <person name="Frommer W.B."/>
            <person name="Fujita T."/>
            <person name="Gramzow L."/>
            <person name="Gutensohn M."/>
            <person name="Harholt J."/>
            <person name="Hattori M."/>
            <person name="Heyl A."/>
            <person name="Hirai T."/>
            <person name="Hiwatashi Y."/>
            <person name="Ishikawa M."/>
            <person name="Iwata M."/>
            <person name="Karol K.G."/>
            <person name="Koehler B."/>
            <person name="Kolukisaoglu U."/>
            <person name="Kubo M."/>
            <person name="Kurata T."/>
            <person name="Lalonde S."/>
            <person name="Li K."/>
            <person name="Li Y."/>
            <person name="Litt A."/>
            <person name="Lyons E."/>
            <person name="Manning G."/>
            <person name="Maruyama T."/>
            <person name="Michael T.P."/>
            <person name="Mikami K."/>
            <person name="Miyazaki S."/>
            <person name="Morinaga S."/>
            <person name="Murata T."/>
            <person name="Mueller-Roeber B."/>
            <person name="Nelson D.R."/>
            <person name="Obara M."/>
            <person name="Oguri Y."/>
            <person name="Olmstead R.G."/>
            <person name="Onodera N."/>
            <person name="Petersen B.L."/>
            <person name="Pils B."/>
            <person name="Prigge M."/>
            <person name="Rensing S.A."/>
            <person name="Riano-Pachon D.M."/>
            <person name="Roberts A.W."/>
            <person name="Sato Y."/>
            <person name="Scheller H.V."/>
            <person name="Schulz B."/>
            <person name="Schulz C."/>
            <person name="Shakirov E.V."/>
            <person name="Shibagaki N."/>
            <person name="Shinohara N."/>
            <person name="Shippen D.E."/>
            <person name="Soerensen I."/>
            <person name="Sotooka R."/>
            <person name="Sugimoto N."/>
            <person name="Sugita M."/>
            <person name="Sumikawa N."/>
            <person name="Tanurdzic M."/>
            <person name="Theissen G."/>
            <person name="Ulvskov P."/>
            <person name="Wakazuki S."/>
            <person name="Weng J.K."/>
            <person name="Willats W.W."/>
            <person name="Wipf D."/>
            <person name="Wolf P.G."/>
            <person name="Yang L."/>
            <person name="Zimmer A.D."/>
            <person name="Zhu Q."/>
            <person name="Mitros T."/>
            <person name="Hellsten U."/>
            <person name="Loque D."/>
            <person name="Otillar R."/>
            <person name="Salamov A."/>
            <person name="Schmutz J."/>
            <person name="Shapiro H."/>
            <person name="Lindquist E."/>
            <person name="Lucas S."/>
            <person name="Rokhsar D."/>
            <person name="Grigoriev I.V."/>
        </authorList>
    </citation>
    <scope>NUCLEOTIDE SEQUENCE [LARGE SCALE GENOMIC DNA]</scope>
</reference>
<name>D8T483_SELML</name>
<keyword evidence="2" id="KW-1185">Reference proteome</keyword>
<proteinExistence type="predicted"/>
<dbReference type="Gramene" id="EFJ08483">
    <property type="protein sequence ID" value="EFJ08483"/>
    <property type="gene ID" value="SELMODRAFT_428856"/>
</dbReference>
<protein>
    <submittedName>
        <fullName evidence="1">Uncharacterized protein</fullName>
    </submittedName>
</protein>
<dbReference type="KEGG" id="smo:SELMODRAFT_428856"/>
<accession>D8T483</accession>
<evidence type="ECO:0000313" key="2">
    <source>
        <dbReference type="Proteomes" id="UP000001514"/>
    </source>
</evidence>
<dbReference type="AlphaFoldDB" id="D8T483"/>
<sequence length="109" mass="13152">MAVPWRAWWAGSWPWYTMWAFTFLDSLASGASTSMLGRAGTALFASARNERSIKAFRDCYYWEMLRKNFEDRETYYKWLFKEPDERFEAFLGYVEKEEEKLQKLFLVKN</sequence>
<dbReference type="Proteomes" id="UP000001514">
    <property type="component" value="Unassembled WGS sequence"/>
</dbReference>
<evidence type="ECO:0000313" key="1">
    <source>
        <dbReference type="EMBL" id="EFJ08483.1"/>
    </source>
</evidence>
<dbReference type="HOGENOM" id="CLU_2188526_0_0_1"/>